<protein>
    <submittedName>
        <fullName evidence="1">Uncharacterized protein</fullName>
    </submittedName>
</protein>
<proteinExistence type="predicted"/>
<accession>A0A166LW59</accession>
<comment type="caution">
    <text evidence="1">The sequence shown here is derived from an EMBL/GenBank/DDBJ whole genome shotgun (WGS) entry which is preliminary data.</text>
</comment>
<gene>
    <name evidence="1" type="ORF">CT0861_02042</name>
</gene>
<reference evidence="1 2" key="1">
    <citation type="submission" date="2015-06" db="EMBL/GenBank/DDBJ databases">
        <title>Survival trade-offs in plant roots during colonization by closely related pathogenic and mutualistic fungi.</title>
        <authorList>
            <person name="Hacquard S."/>
            <person name="Kracher B."/>
            <person name="Hiruma K."/>
            <person name="Weinman A."/>
            <person name="Muench P."/>
            <person name="Garrido Oter R."/>
            <person name="Ver Loren van Themaat E."/>
            <person name="Dallerey J.-F."/>
            <person name="Damm U."/>
            <person name="Henrissat B."/>
            <person name="Lespinet O."/>
            <person name="Thon M."/>
            <person name="Kemen E."/>
            <person name="McHardy A.C."/>
            <person name="Schulze-Lefert P."/>
            <person name="O'Connell R.J."/>
        </authorList>
    </citation>
    <scope>NUCLEOTIDE SEQUENCE [LARGE SCALE GENOMIC DNA]</scope>
    <source>
        <strain evidence="1 2">0861</strain>
    </source>
</reference>
<keyword evidence="2" id="KW-1185">Reference proteome</keyword>
<organism evidence="1 2">
    <name type="scientific">Colletotrichum tofieldiae</name>
    <dbReference type="NCBI Taxonomy" id="708197"/>
    <lineage>
        <taxon>Eukaryota</taxon>
        <taxon>Fungi</taxon>
        <taxon>Dikarya</taxon>
        <taxon>Ascomycota</taxon>
        <taxon>Pezizomycotina</taxon>
        <taxon>Sordariomycetes</taxon>
        <taxon>Hypocreomycetidae</taxon>
        <taxon>Glomerellales</taxon>
        <taxon>Glomerellaceae</taxon>
        <taxon>Colletotrichum</taxon>
        <taxon>Colletotrichum spaethianum species complex</taxon>
    </lineage>
</organism>
<dbReference type="OrthoDB" id="4841081at2759"/>
<dbReference type="AlphaFoldDB" id="A0A166LW59"/>
<dbReference type="Proteomes" id="UP000076552">
    <property type="component" value="Unassembled WGS sequence"/>
</dbReference>
<name>A0A166LW59_9PEZI</name>
<dbReference type="EMBL" id="LFIV01000301">
    <property type="protein sequence ID" value="KZL63996.1"/>
    <property type="molecule type" value="Genomic_DNA"/>
</dbReference>
<sequence>MANREFFFFYAPTWDYPPAGPIRLGNVITSVKKPHRPLSCVPPPGDSNLLRIEKKSVQYTKEKLRSGRFSILTKFLSVLGFGSDIGAEIENGYEERFMFSTLETVHFIPTPTYLQTCIESDNVRRFLQTSRYRKPVYIITGIKIVNGAEANTLKSRKIGGALAVEVDAALLSGGAVPIGGGPGVEGRVGDKAGTIWDGSGDFVFAFRVSKVFVGEKTGHVVSEDDYRKGAMLGDETKDVRAPTLCVLKVEEPGAEAEGFDVEELMDDEDVVLGAIPREEDSEN</sequence>
<evidence type="ECO:0000313" key="1">
    <source>
        <dbReference type="EMBL" id="KZL63996.1"/>
    </source>
</evidence>
<evidence type="ECO:0000313" key="2">
    <source>
        <dbReference type="Proteomes" id="UP000076552"/>
    </source>
</evidence>